<name>A0ACD5G7B9_BORAD</name>
<reference evidence="1" key="1">
    <citation type="submission" date="2024-11" db="EMBL/GenBank/DDBJ databases">
        <title>Sequencing of Borrelia variable plasmids from multiple Borrelia sensu lato isolates.</title>
        <authorList>
            <person name="Mongodin E.F."/>
            <person name="Rudenko N."/>
            <person name="Fraser C.M."/>
            <person name="Schutzer S."/>
            <person name="Luft B."/>
            <person name="Morgan R."/>
            <person name="Casjens S."/>
            <person name="Qiu W."/>
        </authorList>
    </citation>
    <scope>NUCLEOTIDE SEQUENCE</scope>
    <source>
        <strain evidence="1">21038</strain>
    </source>
</reference>
<sequence>MPKTTDIFSKITNVMFYVDIKEVYYDLKVSSILKNDINLALFINTT</sequence>
<keyword evidence="2" id="KW-1185">Reference proteome</keyword>
<gene>
    <name evidence="1" type="ORF">QIA45_05235</name>
</gene>
<keyword evidence="1" id="KW-0614">Plasmid</keyword>
<dbReference type="EMBL" id="CP179265">
    <property type="protein sequence ID" value="XOU13277.1"/>
    <property type="molecule type" value="Genomic_DNA"/>
</dbReference>
<geneLocation type="plasmid" evidence="1 2">
    <name>lp28-8</name>
</geneLocation>
<protein>
    <submittedName>
        <fullName evidence="1">Uncharacterized protein</fullName>
    </submittedName>
</protein>
<evidence type="ECO:0000313" key="1">
    <source>
        <dbReference type="EMBL" id="XOU13277.1"/>
    </source>
</evidence>
<dbReference type="Proteomes" id="UP001305787">
    <property type="component" value="Plasmid lp28-8"/>
</dbReference>
<accession>A0ACD5G7B9</accession>
<evidence type="ECO:0000313" key="2">
    <source>
        <dbReference type="Proteomes" id="UP001305787"/>
    </source>
</evidence>
<organism evidence="1 2">
    <name type="scientific">Borrelia andersonii</name>
    <name type="common">Borreliella andersonii</name>
    <dbReference type="NCBI Taxonomy" id="42109"/>
    <lineage>
        <taxon>Bacteria</taxon>
        <taxon>Pseudomonadati</taxon>
        <taxon>Spirochaetota</taxon>
        <taxon>Spirochaetia</taxon>
        <taxon>Spirochaetales</taxon>
        <taxon>Borreliaceae</taxon>
        <taxon>Borreliella</taxon>
    </lineage>
</organism>
<proteinExistence type="predicted"/>